<comment type="similarity">
    <text evidence="1 5">Belongs to the tubulin family.</text>
</comment>
<dbReference type="PRINTS" id="PR01161">
    <property type="entry name" value="TUBULIN"/>
</dbReference>
<dbReference type="PRINTS" id="PR01519">
    <property type="entry name" value="EPSLNTUBULIN"/>
</dbReference>
<name>A0A1W0WI04_HYPEX</name>
<evidence type="ECO:0000313" key="7">
    <source>
        <dbReference type="EMBL" id="OQV14841.1"/>
    </source>
</evidence>
<evidence type="ECO:0000259" key="6">
    <source>
        <dbReference type="SMART" id="SM00864"/>
    </source>
</evidence>
<dbReference type="PANTHER" id="PTHR11588">
    <property type="entry name" value="TUBULIN"/>
    <property type="match status" value="1"/>
</dbReference>
<dbReference type="Gene3D" id="1.10.287.600">
    <property type="entry name" value="Helix hairpin bin"/>
    <property type="match status" value="1"/>
</dbReference>
<keyword evidence="8" id="KW-1185">Reference proteome</keyword>
<dbReference type="SUPFAM" id="SSF52490">
    <property type="entry name" value="Tubulin nucleotide-binding domain-like"/>
    <property type="match status" value="1"/>
</dbReference>
<dbReference type="GO" id="GO:0007017">
    <property type="term" value="P:microtubule-based process"/>
    <property type="evidence" value="ECO:0007669"/>
    <property type="project" value="InterPro"/>
</dbReference>
<dbReference type="InterPro" id="IPR036525">
    <property type="entry name" value="Tubulin/FtsZ_GTPase_sf"/>
</dbReference>
<evidence type="ECO:0000256" key="1">
    <source>
        <dbReference type="ARBA" id="ARBA00009636"/>
    </source>
</evidence>
<gene>
    <name evidence="7" type="ORF">BV898_10989</name>
</gene>
<dbReference type="InterPro" id="IPR017975">
    <property type="entry name" value="Tubulin_CS"/>
</dbReference>
<comment type="caution">
    <text evidence="7">The sequence shown here is derived from an EMBL/GenBank/DDBJ whole genome shotgun (WGS) entry which is preliminary data.</text>
</comment>
<dbReference type="Pfam" id="PF03953">
    <property type="entry name" value="Tubulin_C"/>
    <property type="match status" value="1"/>
</dbReference>
<dbReference type="InterPro" id="IPR000217">
    <property type="entry name" value="Tubulin"/>
</dbReference>
<dbReference type="InterPro" id="IPR008280">
    <property type="entry name" value="Tub_FtsZ_C"/>
</dbReference>
<reference evidence="8" key="1">
    <citation type="submission" date="2017-01" db="EMBL/GenBank/DDBJ databases">
        <title>Comparative genomics of anhydrobiosis in the tardigrade Hypsibius dujardini.</title>
        <authorList>
            <person name="Yoshida Y."/>
            <person name="Koutsovoulos G."/>
            <person name="Laetsch D."/>
            <person name="Stevens L."/>
            <person name="Kumar S."/>
            <person name="Horikawa D."/>
            <person name="Ishino K."/>
            <person name="Komine S."/>
            <person name="Tomita M."/>
            <person name="Blaxter M."/>
            <person name="Arakawa K."/>
        </authorList>
    </citation>
    <scope>NUCLEOTIDE SEQUENCE [LARGE SCALE GENOMIC DNA]</scope>
    <source>
        <strain evidence="8">Z151</strain>
    </source>
</reference>
<evidence type="ECO:0000256" key="5">
    <source>
        <dbReference type="RuleBase" id="RU000352"/>
    </source>
</evidence>
<feature type="domain" description="Tubulin/FtsZ GTPase" evidence="6">
    <location>
        <begin position="41"/>
        <end position="256"/>
    </location>
</feature>
<dbReference type="EMBL" id="MTYJ01000098">
    <property type="protein sequence ID" value="OQV14841.1"/>
    <property type="molecule type" value="Genomic_DNA"/>
</dbReference>
<dbReference type="GO" id="GO:0005874">
    <property type="term" value="C:microtubule"/>
    <property type="evidence" value="ECO:0007669"/>
    <property type="project" value="UniProtKB-KW"/>
</dbReference>
<evidence type="ECO:0000313" key="8">
    <source>
        <dbReference type="Proteomes" id="UP000192578"/>
    </source>
</evidence>
<dbReference type="SUPFAM" id="SSF55307">
    <property type="entry name" value="Tubulin C-terminal domain-like"/>
    <property type="match status" value="1"/>
</dbReference>
<dbReference type="Proteomes" id="UP000192578">
    <property type="component" value="Unassembled WGS sequence"/>
</dbReference>
<sequence>MSHNVVISIGQCGNQIGSEFWDRVVHSHALLDTDGTFTSALATFFRNTDGRHDSSLPIGSRLKHLQANAVLIDMETRVVDRLLRGPLGDLFDKRMTLTDSCGSGNNWSTGHLTYGLQHEDTISEMLRRSAEPLDQLQSFSVLHSMGGGTGSGLGTAVVKMMARDYGKTARLVSCVFPGDQDDVVTSPYNSVLALKVLAEDADSVISLDNNALSTVCSKHVLAGRPLRKSPPVPFDQMNDLVARMLADLTSSIRFGGELSIPLSELPVRMSPFPRMKFLIPGLSPVTGALPSMESKKIDRTFYEAFERRNQLMDCDPQRSAYLACLLLARGKDIAPSDVQRNVDKMKRYIHFAPGSKDEWAVSLCGIPSQSHPRSFLTLANNGCFHKPMQCLKERFVAMYRGRAHLHHYLLNGMEAADFEASLESLSALISDYRQVDAAGAVAANVRDRGYVAVGVVKPKVKAG</sequence>
<protein>
    <submittedName>
        <fullName evidence="7">Tubulin epsilon chain</fullName>
    </submittedName>
</protein>
<keyword evidence="3 5" id="KW-0547">Nucleotide-binding</keyword>
<dbReference type="InterPro" id="IPR003008">
    <property type="entry name" value="Tubulin_FtsZ_GTPase"/>
</dbReference>
<dbReference type="InterPro" id="IPR004057">
    <property type="entry name" value="Epsilon_tubulin"/>
</dbReference>
<dbReference type="GO" id="GO:0005525">
    <property type="term" value="F:GTP binding"/>
    <property type="evidence" value="ECO:0007669"/>
    <property type="project" value="UniProtKB-UniRule"/>
</dbReference>
<dbReference type="AlphaFoldDB" id="A0A1W0WI04"/>
<dbReference type="Pfam" id="PF00091">
    <property type="entry name" value="Tubulin"/>
    <property type="match status" value="1"/>
</dbReference>
<evidence type="ECO:0000256" key="4">
    <source>
        <dbReference type="ARBA" id="ARBA00023134"/>
    </source>
</evidence>
<proteinExistence type="inferred from homology"/>
<dbReference type="Gene3D" id="3.40.50.1440">
    <property type="entry name" value="Tubulin/FtsZ, GTPase domain"/>
    <property type="match status" value="1"/>
</dbReference>
<accession>A0A1W0WI04</accession>
<dbReference type="OrthoDB" id="1662883at2759"/>
<dbReference type="InterPro" id="IPR018316">
    <property type="entry name" value="Tubulin/FtsZ_2-layer-sand-dom"/>
</dbReference>
<keyword evidence="4 5" id="KW-0342">GTP-binding</keyword>
<dbReference type="PROSITE" id="PS00227">
    <property type="entry name" value="TUBULIN"/>
    <property type="match status" value="1"/>
</dbReference>
<organism evidence="7 8">
    <name type="scientific">Hypsibius exemplaris</name>
    <name type="common">Freshwater tardigrade</name>
    <dbReference type="NCBI Taxonomy" id="2072580"/>
    <lineage>
        <taxon>Eukaryota</taxon>
        <taxon>Metazoa</taxon>
        <taxon>Ecdysozoa</taxon>
        <taxon>Tardigrada</taxon>
        <taxon>Eutardigrada</taxon>
        <taxon>Parachela</taxon>
        <taxon>Hypsibioidea</taxon>
        <taxon>Hypsibiidae</taxon>
        <taxon>Hypsibius</taxon>
    </lineage>
</organism>
<evidence type="ECO:0000256" key="2">
    <source>
        <dbReference type="ARBA" id="ARBA00022701"/>
    </source>
</evidence>
<dbReference type="SMART" id="SM00864">
    <property type="entry name" value="Tubulin"/>
    <property type="match status" value="1"/>
</dbReference>
<keyword evidence="2 5" id="KW-0493">Microtubule</keyword>
<evidence type="ECO:0000256" key="3">
    <source>
        <dbReference type="ARBA" id="ARBA00022741"/>
    </source>
</evidence>
<dbReference type="InterPro" id="IPR023123">
    <property type="entry name" value="Tubulin_C"/>
</dbReference>